<dbReference type="PROSITE" id="PS50297">
    <property type="entry name" value="ANK_REP_REGION"/>
    <property type="match status" value="1"/>
</dbReference>
<dbReference type="SUPFAM" id="SSF48403">
    <property type="entry name" value="Ankyrin repeat"/>
    <property type="match status" value="1"/>
</dbReference>
<gene>
    <name evidence="2" type="ORF">AOL_s00110g326</name>
</gene>
<dbReference type="Proteomes" id="UP000008784">
    <property type="component" value="Unassembled WGS sequence"/>
</dbReference>
<dbReference type="Gene3D" id="1.25.40.20">
    <property type="entry name" value="Ankyrin repeat-containing domain"/>
    <property type="match status" value="1"/>
</dbReference>
<dbReference type="SMART" id="SM00248">
    <property type="entry name" value="ANK"/>
    <property type="match status" value="3"/>
</dbReference>
<dbReference type="AlphaFoldDB" id="G1XLF6"/>
<comment type="caution">
    <text evidence="2">The sequence shown here is derived from an EMBL/GenBank/DDBJ whole genome shotgun (WGS) entry which is preliminary data.</text>
</comment>
<evidence type="ECO:0000256" key="1">
    <source>
        <dbReference type="PROSITE-ProRule" id="PRU00023"/>
    </source>
</evidence>
<protein>
    <submittedName>
        <fullName evidence="2">Uncharacterized protein</fullName>
    </submittedName>
</protein>
<evidence type="ECO:0000313" key="3">
    <source>
        <dbReference type="Proteomes" id="UP000008784"/>
    </source>
</evidence>
<dbReference type="OrthoDB" id="426293at2759"/>
<reference evidence="2 3" key="1">
    <citation type="journal article" date="2011" name="PLoS Pathog.">
        <title>Genomic and proteomic analyses of the fungus Arthrobotrys oligospora provide insights into nematode-trap formation.</title>
        <authorList>
            <person name="Yang J."/>
            <person name="Wang L."/>
            <person name="Ji X."/>
            <person name="Feng Y."/>
            <person name="Li X."/>
            <person name="Zou C."/>
            <person name="Xu J."/>
            <person name="Ren Y."/>
            <person name="Mi Q."/>
            <person name="Wu J."/>
            <person name="Liu S."/>
            <person name="Liu Y."/>
            <person name="Huang X."/>
            <person name="Wang H."/>
            <person name="Niu X."/>
            <person name="Li J."/>
            <person name="Liang L."/>
            <person name="Luo Y."/>
            <person name="Ji K."/>
            <person name="Zhou W."/>
            <person name="Yu Z."/>
            <person name="Li G."/>
            <person name="Liu Y."/>
            <person name="Li L."/>
            <person name="Qiao M."/>
            <person name="Feng L."/>
            <person name="Zhang K.-Q."/>
        </authorList>
    </citation>
    <scope>NUCLEOTIDE SEQUENCE [LARGE SCALE GENOMIC DNA]</scope>
    <source>
        <strain evidence="3">ATCC 24927 / CBS 115.81 / DSM 1491</strain>
    </source>
</reference>
<evidence type="ECO:0000313" key="2">
    <source>
        <dbReference type="EMBL" id="EGX46162.1"/>
    </source>
</evidence>
<dbReference type="STRING" id="756982.G1XLF6"/>
<dbReference type="EMBL" id="ADOT01000195">
    <property type="protein sequence ID" value="EGX46162.1"/>
    <property type="molecule type" value="Genomic_DNA"/>
</dbReference>
<organism evidence="2 3">
    <name type="scientific">Arthrobotrys oligospora (strain ATCC 24927 / CBS 115.81 / DSM 1491)</name>
    <name type="common">Nematode-trapping fungus</name>
    <name type="synonym">Didymozoophaga oligospora</name>
    <dbReference type="NCBI Taxonomy" id="756982"/>
    <lineage>
        <taxon>Eukaryota</taxon>
        <taxon>Fungi</taxon>
        <taxon>Dikarya</taxon>
        <taxon>Ascomycota</taxon>
        <taxon>Pezizomycotina</taxon>
        <taxon>Orbiliomycetes</taxon>
        <taxon>Orbiliales</taxon>
        <taxon>Orbiliaceae</taxon>
        <taxon>Orbilia</taxon>
        <taxon>Orbilia oligospora</taxon>
    </lineage>
</organism>
<feature type="repeat" description="ANK" evidence="1">
    <location>
        <begin position="1020"/>
        <end position="1052"/>
    </location>
</feature>
<sequence length="1143" mass="129554">MALANPRKRARACPDLDNYKDDIIMRYNLGWPLRKIVEESNADFGLNATECQYKGRLYGPWRCRKRLKTEEWVLVNQKMTTREALGKTETQVVLNGGTCISQQTLERGRRRHITFTDKLFAAMAGPLGSQRESVRDGAIEVYSPPSLSPFIPLLNPPKPKIPYSLLYCLPIVISEVSLVAAFRRSTSSHSTNLSSAKPHPSLALLRVIIFRLSNNLFKKEEILALLDSVDKLGYREPLKELLSLKTISIEAACYNLITICYERADEELTSHIRALYPDLELDLYSLAAQIICPAVEFESDVDWDQPNYHQDQRFKLFFGSLLSNASKIRLQQNLSRPNNNTSSLSCSLRLVLDHIRRYKALPYDRWSSRLLLLLCEEVLEDLGLFFEVWDPVRVPVDMVESLDPECPYMPLATTTISTMEILSAAGFQHGKALLLLRASIQKDHKLFQACLERFYPNWWLEGHSELLLFDIDSKGDFRDCRTQEILWEATMIINSFCSKDMCCQWLQEERQASMSPEGAKWWRDRAPELGRDATFIEISGHLPRTWLKGHVLSISENYARLLIYIGMIREDLRDEVFELVWQRYIQMWPPVPSDEAKNCIREEYDCFLFSIITDAATKQAGRFSPALISVQNILDFKPPLRFLGEPSFHQKLSIIQKIINDVDDVNRQKIFAHFMRELFGIERPPVPASQDQLRLSELVRFLQETGLDLDFAVDHFVRGASKTFKVEDVGWVTKKGSGNETYLDISFRKSSPWLFILLLSCGAHPRTLEDSFELGGRDEDRDEDRDEGRIPGAMWLAAESRDCDAISGLWSSRISPVRPGSGEHGLKLAVKDVIATVSQGQLDKATRLIFRPAEAKDSATVKFFSLLGEALVSQLHLRPELFSPADTAVTKFLISSITSPAFASAVGEWCPEELKVSGSHDCERYCVRRRWIPKSTGIHPLSVQYLFYKTCFEPVVLKSIQLGKVKVIAGLVEAPGVAHQLITWFPSSFRAYVSAAAEHSLEILKLLVAAGPSIEELYKQGLRPLHKAISSGQLNMIIYLLSEGARVEEGEYGLTAVEKAVREGQLDTVALFLEVRPDCAELALRAARGDTRNKSQPHIEKHIRNWMAKREMEGKDLTKSADNPSDTIPEAIARLGLFSDVST</sequence>
<dbReference type="PROSITE" id="PS50088">
    <property type="entry name" value="ANK_REPEAT"/>
    <property type="match status" value="1"/>
</dbReference>
<dbReference type="Pfam" id="PF12796">
    <property type="entry name" value="Ank_2"/>
    <property type="match status" value="1"/>
</dbReference>
<dbReference type="InterPro" id="IPR036770">
    <property type="entry name" value="Ankyrin_rpt-contain_sf"/>
</dbReference>
<keyword evidence="1" id="KW-0040">ANK repeat</keyword>
<accession>G1XLF6</accession>
<keyword evidence="3" id="KW-1185">Reference proteome</keyword>
<dbReference type="InterPro" id="IPR002110">
    <property type="entry name" value="Ankyrin_rpt"/>
</dbReference>
<dbReference type="InParanoid" id="G1XLF6"/>
<dbReference type="GeneID" id="22896230"/>
<dbReference type="RefSeq" id="XP_011125318.1">
    <property type="nucleotide sequence ID" value="XM_011127016.1"/>
</dbReference>
<proteinExistence type="predicted"/>
<name>G1XLF6_ARTOA</name>
<dbReference type="HOGENOM" id="CLU_300346_0_0_1"/>